<proteinExistence type="predicted"/>
<reference evidence="1 2" key="1">
    <citation type="submission" date="2023-04" db="EMBL/GenBank/DDBJ databases">
        <title>Genome of Basidiobolus ranarum AG-B5.</title>
        <authorList>
            <person name="Stajich J.E."/>
            <person name="Carter-House D."/>
            <person name="Gryganskyi A."/>
        </authorList>
    </citation>
    <scope>NUCLEOTIDE SEQUENCE [LARGE SCALE GENOMIC DNA]</scope>
    <source>
        <strain evidence="1 2">AG-B5</strain>
    </source>
</reference>
<accession>A0ABR2W8P0</accession>
<gene>
    <name evidence="1" type="ORF">K7432_001953</name>
</gene>
<protein>
    <submittedName>
        <fullName evidence="1">Uncharacterized protein</fullName>
    </submittedName>
</protein>
<keyword evidence="2" id="KW-1185">Reference proteome</keyword>
<comment type="caution">
    <text evidence="1">The sequence shown here is derived from an EMBL/GenBank/DDBJ whole genome shotgun (WGS) entry which is preliminary data.</text>
</comment>
<sequence length="108" mass="12405">MNIIYFVNSQLQSTSFISCCFYTNRHAISKQRNSIFAINGSSVSQLLHTSSKETFLFGWKSANQVFVLEIRSTNIAETTLIDFRVANLESDDRTYRIDIVTLYLGHQK</sequence>
<evidence type="ECO:0000313" key="1">
    <source>
        <dbReference type="EMBL" id="KAK9723393.1"/>
    </source>
</evidence>
<organism evidence="1 2">
    <name type="scientific">Basidiobolus ranarum</name>
    <dbReference type="NCBI Taxonomy" id="34480"/>
    <lineage>
        <taxon>Eukaryota</taxon>
        <taxon>Fungi</taxon>
        <taxon>Fungi incertae sedis</taxon>
        <taxon>Zoopagomycota</taxon>
        <taxon>Entomophthoromycotina</taxon>
        <taxon>Basidiobolomycetes</taxon>
        <taxon>Basidiobolales</taxon>
        <taxon>Basidiobolaceae</taxon>
        <taxon>Basidiobolus</taxon>
    </lineage>
</organism>
<dbReference type="Proteomes" id="UP001479436">
    <property type="component" value="Unassembled WGS sequence"/>
</dbReference>
<name>A0ABR2W8P0_9FUNG</name>
<dbReference type="EMBL" id="JASJQH010006924">
    <property type="protein sequence ID" value="KAK9723393.1"/>
    <property type="molecule type" value="Genomic_DNA"/>
</dbReference>
<evidence type="ECO:0000313" key="2">
    <source>
        <dbReference type="Proteomes" id="UP001479436"/>
    </source>
</evidence>